<accession>A0A0F9X9X3</accession>
<name>A0A0F9X9X3_9ZZZZ</name>
<protein>
    <submittedName>
        <fullName evidence="1">Uncharacterized protein</fullName>
    </submittedName>
</protein>
<dbReference type="EMBL" id="LAZR01000129">
    <property type="protein sequence ID" value="KKN88423.1"/>
    <property type="molecule type" value="Genomic_DNA"/>
</dbReference>
<organism evidence="1">
    <name type="scientific">marine sediment metagenome</name>
    <dbReference type="NCBI Taxonomy" id="412755"/>
    <lineage>
        <taxon>unclassified sequences</taxon>
        <taxon>metagenomes</taxon>
        <taxon>ecological metagenomes</taxon>
    </lineage>
</organism>
<proteinExistence type="predicted"/>
<reference evidence="1" key="1">
    <citation type="journal article" date="2015" name="Nature">
        <title>Complex archaea that bridge the gap between prokaryotes and eukaryotes.</title>
        <authorList>
            <person name="Spang A."/>
            <person name="Saw J.H."/>
            <person name="Jorgensen S.L."/>
            <person name="Zaremba-Niedzwiedzka K."/>
            <person name="Martijn J."/>
            <person name="Lind A.E."/>
            <person name="van Eijk R."/>
            <person name="Schleper C."/>
            <person name="Guy L."/>
            <person name="Ettema T.J."/>
        </authorList>
    </citation>
    <scope>NUCLEOTIDE SEQUENCE</scope>
</reference>
<evidence type="ECO:0000313" key="1">
    <source>
        <dbReference type="EMBL" id="KKN88423.1"/>
    </source>
</evidence>
<sequence length="67" mass="7631">MSSPKFPHITVQLSGENGNAFSIMRRVTKAMRRADVSKEDIDKFQEESMSGDYDNLMQVCMKTVDVE</sequence>
<comment type="caution">
    <text evidence="1">The sequence shown here is derived from an EMBL/GenBank/DDBJ whole genome shotgun (WGS) entry which is preliminary data.</text>
</comment>
<dbReference type="AlphaFoldDB" id="A0A0F9X9X3"/>
<gene>
    <name evidence="1" type="ORF">LCGC14_0249860</name>
</gene>